<feature type="compositionally biased region" description="Basic residues" evidence="1">
    <location>
        <begin position="472"/>
        <end position="489"/>
    </location>
</feature>
<feature type="compositionally biased region" description="Basic and acidic residues" evidence="1">
    <location>
        <begin position="66"/>
        <end position="75"/>
    </location>
</feature>
<sequence>MQSISLKQRLARKRSSKKKWVHKESVSKQGRKFAKGESSVQRDPLFDEIPEDTIDHMETENAQDVGRTRELVGEEKENDENMLSTEDVLSTDKEKVSTDKEKVSTDRPIVSTDGSKVSTDRQIEGTDEQIESTDEQRKGTEEQIEGTDEQIESTDEQRKGTEEQIESTDEQRKGTEDHTEEGSATQATQTPTSTIFGDDETIAKVLLNMSQAKAVSREKEKGVELKDIEETDRPRPTSTRSLLTLKPLPKIDPKDKGKKKIEEEDESESESDGIPEAEKKFKQLASDEEMARKIQEEWEGEEERNRLAEEKATNEALIRNFDDIKARIEADRLLAEKLQEQEREQFTIEERAKFLHDTIAAQRKFLAQQRSEAIRNRPPTKNQLRNQMMTYLKHVGNFKHSELKTKKFEEIQALYEKIKRSDEDFISIGSAEDERLIKRMNEKGIDSSKSEVIKEESKEEVQEESKEEESKRKRKLGTRKKMKSRKRRFIQNTSEDDSEKENDELRLHLTIAPDEEKEVDYEILDRKYPIKEWKTECLGTKPQVDKAEHLEEINQNVVIRSNGQKRYFSTLMRVLSIFDREDLNVVYQLVMNRYQDEIPEGFDRVLWGDLMVMFNPDDEDKFWNSQQDWNIVKKKYPLRKKVLVQMLELKLESEEDSTMALELIRFVKKLLAELEPEDSDGDEEDL</sequence>
<evidence type="ECO:0000313" key="2">
    <source>
        <dbReference type="EMBL" id="GJS59825.1"/>
    </source>
</evidence>
<proteinExistence type="predicted"/>
<reference evidence="2" key="1">
    <citation type="journal article" date="2022" name="Int. J. Mol. Sci.">
        <title>Draft Genome of Tanacetum Coccineum: Genomic Comparison of Closely Related Tanacetum-Family Plants.</title>
        <authorList>
            <person name="Yamashiro T."/>
            <person name="Shiraishi A."/>
            <person name="Nakayama K."/>
            <person name="Satake H."/>
        </authorList>
    </citation>
    <scope>NUCLEOTIDE SEQUENCE</scope>
</reference>
<evidence type="ECO:0000256" key="1">
    <source>
        <dbReference type="SAM" id="MobiDB-lite"/>
    </source>
</evidence>
<gene>
    <name evidence="2" type="ORF">Tco_0654609</name>
</gene>
<dbReference type="EMBL" id="BQNB010009177">
    <property type="protein sequence ID" value="GJS59825.1"/>
    <property type="molecule type" value="Genomic_DNA"/>
</dbReference>
<keyword evidence="3" id="KW-1185">Reference proteome</keyword>
<feature type="compositionally biased region" description="Low complexity" evidence="1">
    <location>
        <begin position="183"/>
        <end position="194"/>
    </location>
</feature>
<protein>
    <submittedName>
        <fullName evidence="2">Uncharacterized protein</fullName>
    </submittedName>
</protein>
<accession>A0ABQ4X493</accession>
<feature type="compositionally biased region" description="Basic and acidic residues" evidence="1">
    <location>
        <begin position="215"/>
        <end position="235"/>
    </location>
</feature>
<dbReference type="Proteomes" id="UP001151760">
    <property type="component" value="Unassembled WGS sequence"/>
</dbReference>
<feature type="region of interest" description="Disordered" evidence="1">
    <location>
        <begin position="211"/>
        <end position="308"/>
    </location>
</feature>
<feature type="compositionally biased region" description="Basic residues" evidence="1">
    <location>
        <begin position="9"/>
        <end position="21"/>
    </location>
</feature>
<feature type="region of interest" description="Disordered" evidence="1">
    <location>
        <begin position="1"/>
        <end position="196"/>
    </location>
</feature>
<comment type="caution">
    <text evidence="2">The sequence shown here is derived from an EMBL/GenBank/DDBJ whole genome shotgun (WGS) entry which is preliminary data.</text>
</comment>
<reference evidence="2" key="2">
    <citation type="submission" date="2022-01" db="EMBL/GenBank/DDBJ databases">
        <authorList>
            <person name="Yamashiro T."/>
            <person name="Shiraishi A."/>
            <person name="Satake H."/>
            <person name="Nakayama K."/>
        </authorList>
    </citation>
    <scope>NUCLEOTIDE SEQUENCE</scope>
</reference>
<name>A0ABQ4X493_9ASTR</name>
<feature type="compositionally biased region" description="Acidic residues" evidence="1">
    <location>
        <begin position="263"/>
        <end position="275"/>
    </location>
</feature>
<evidence type="ECO:0000313" key="3">
    <source>
        <dbReference type="Proteomes" id="UP001151760"/>
    </source>
</evidence>
<feature type="compositionally biased region" description="Basic and acidic residues" evidence="1">
    <location>
        <begin position="169"/>
        <end position="181"/>
    </location>
</feature>
<organism evidence="2 3">
    <name type="scientific">Tanacetum coccineum</name>
    <dbReference type="NCBI Taxonomy" id="301880"/>
    <lineage>
        <taxon>Eukaryota</taxon>
        <taxon>Viridiplantae</taxon>
        <taxon>Streptophyta</taxon>
        <taxon>Embryophyta</taxon>
        <taxon>Tracheophyta</taxon>
        <taxon>Spermatophyta</taxon>
        <taxon>Magnoliopsida</taxon>
        <taxon>eudicotyledons</taxon>
        <taxon>Gunneridae</taxon>
        <taxon>Pentapetalae</taxon>
        <taxon>asterids</taxon>
        <taxon>campanulids</taxon>
        <taxon>Asterales</taxon>
        <taxon>Asteraceae</taxon>
        <taxon>Asteroideae</taxon>
        <taxon>Anthemideae</taxon>
        <taxon>Anthemidinae</taxon>
        <taxon>Tanacetum</taxon>
    </lineage>
</organism>
<feature type="region of interest" description="Disordered" evidence="1">
    <location>
        <begin position="440"/>
        <end position="502"/>
    </location>
</feature>
<feature type="compositionally biased region" description="Basic and acidic residues" evidence="1">
    <location>
        <begin position="440"/>
        <end position="471"/>
    </location>
</feature>
<feature type="compositionally biased region" description="Acidic residues" evidence="1">
    <location>
        <begin position="142"/>
        <end position="154"/>
    </location>
</feature>
<feature type="compositionally biased region" description="Basic and acidic residues" evidence="1">
    <location>
        <begin position="90"/>
        <end position="105"/>
    </location>
</feature>